<feature type="signal peptide" evidence="1">
    <location>
        <begin position="1"/>
        <end position="20"/>
    </location>
</feature>
<organism evidence="2 3">
    <name type="scientific">Kaistella chaponensis</name>
    <dbReference type="NCBI Taxonomy" id="713588"/>
    <lineage>
        <taxon>Bacteria</taxon>
        <taxon>Pseudomonadati</taxon>
        <taxon>Bacteroidota</taxon>
        <taxon>Flavobacteriia</taxon>
        <taxon>Flavobacteriales</taxon>
        <taxon>Weeksellaceae</taxon>
        <taxon>Chryseobacterium group</taxon>
        <taxon>Kaistella</taxon>
    </lineage>
</organism>
<evidence type="ECO:0000256" key="1">
    <source>
        <dbReference type="SAM" id="SignalP"/>
    </source>
</evidence>
<evidence type="ECO:0008006" key="4">
    <source>
        <dbReference type="Google" id="ProtNLM"/>
    </source>
</evidence>
<dbReference type="OrthoDB" id="795570at2"/>
<dbReference type="RefSeq" id="WP_076384552.1">
    <property type="nucleotide sequence ID" value="NZ_FTOI01000001.1"/>
</dbReference>
<keyword evidence="1" id="KW-0732">Signal</keyword>
<name>A0A1N7J8R5_9FLAO</name>
<gene>
    <name evidence="2" type="ORF">SAMN05421789_101248</name>
</gene>
<accession>A0A1N7J8R5</accession>
<dbReference type="STRING" id="713588.SAMN05421789_101248"/>
<dbReference type="EMBL" id="FTOI01000001">
    <property type="protein sequence ID" value="SIS45651.1"/>
    <property type="molecule type" value="Genomic_DNA"/>
</dbReference>
<reference evidence="3" key="1">
    <citation type="submission" date="2017-01" db="EMBL/GenBank/DDBJ databases">
        <authorList>
            <person name="Varghese N."/>
            <person name="Submissions S."/>
        </authorList>
    </citation>
    <scope>NUCLEOTIDE SEQUENCE [LARGE SCALE GENOMIC DNA]</scope>
    <source>
        <strain evidence="3">DSM 23145</strain>
    </source>
</reference>
<proteinExistence type="predicted"/>
<feature type="chain" id="PRO_5012252916" description="Lipoprotein" evidence="1">
    <location>
        <begin position="21"/>
        <end position="162"/>
    </location>
</feature>
<dbReference type="Proteomes" id="UP000185839">
    <property type="component" value="Unassembled WGS sequence"/>
</dbReference>
<evidence type="ECO:0000313" key="3">
    <source>
        <dbReference type="Proteomes" id="UP000185839"/>
    </source>
</evidence>
<evidence type="ECO:0000313" key="2">
    <source>
        <dbReference type="EMBL" id="SIS45651.1"/>
    </source>
</evidence>
<dbReference type="AlphaFoldDB" id="A0A1N7J8R5"/>
<protein>
    <recommendedName>
        <fullName evidence="4">Lipoprotein</fullName>
    </recommendedName>
</protein>
<sequence>MKIQYTLVLFALFILNCKNANTPNYDFGNYTYSTTGVRNDQNGTLLVKTMATGKNYEEVKKNALRKTLLDVMLKGITNGCSDCKKDPLFLNRQNDPKTKYFVQNFFENKDVLEKYATITTELATWEQKRDLKYTQNQPFGFEVLVKYEDLKHLIKTSVLYEN</sequence>
<keyword evidence="3" id="KW-1185">Reference proteome</keyword>